<keyword evidence="7" id="KW-0479">Metal-binding</keyword>
<feature type="binding site" evidence="7">
    <location>
        <position position="18"/>
    </location>
    <ligand>
        <name>Zn(2+)</name>
        <dbReference type="ChEBI" id="CHEBI:29105"/>
    </ligand>
</feature>
<keyword evidence="5 7" id="KW-0687">Ribonucleoprotein</keyword>
<dbReference type="InterPro" id="IPR002150">
    <property type="entry name" value="Ribosomal_bL31"/>
</dbReference>
<reference evidence="9 10" key="1">
    <citation type="journal article" date="2015" name="Microbiome">
        <title>Genomic resolution of linkages in carbon, nitrogen, and sulfur cycling among widespread estuary sediment bacteria.</title>
        <authorList>
            <person name="Baker B.J."/>
            <person name="Lazar C.S."/>
            <person name="Teske A.P."/>
            <person name="Dick G.J."/>
        </authorList>
    </citation>
    <scope>NUCLEOTIDE SEQUENCE [LARGE SCALE GENOMIC DNA]</scope>
    <source>
        <strain evidence="9">DG_24</strain>
    </source>
</reference>
<dbReference type="NCBIfam" id="NF001809">
    <property type="entry name" value="PRK00528.1"/>
    <property type="match status" value="1"/>
</dbReference>
<keyword evidence="2 7" id="KW-0699">rRNA-binding</keyword>
<dbReference type="SUPFAM" id="SSF143800">
    <property type="entry name" value="L28p-like"/>
    <property type="match status" value="1"/>
</dbReference>
<dbReference type="GO" id="GO:0003735">
    <property type="term" value="F:structural constituent of ribosome"/>
    <property type="evidence" value="ECO:0007669"/>
    <property type="project" value="InterPro"/>
</dbReference>
<name>A0A0S7WU26_UNCT6</name>
<feature type="compositionally biased region" description="Acidic residues" evidence="8">
    <location>
        <begin position="86"/>
        <end position="105"/>
    </location>
</feature>
<dbReference type="InterPro" id="IPR027491">
    <property type="entry name" value="Ribosomal_bL31_A"/>
</dbReference>
<comment type="subunit">
    <text evidence="7">Part of the 50S ribosomal subunit.</text>
</comment>
<gene>
    <name evidence="7" type="primary">rpmE</name>
    <name evidence="9" type="ORF">AMJ39_03595</name>
</gene>
<keyword evidence="4 7" id="KW-0689">Ribosomal protein</keyword>
<dbReference type="PANTHER" id="PTHR33280:SF1">
    <property type="entry name" value="LARGE RIBOSOMAL SUBUNIT PROTEIN BL31C"/>
    <property type="match status" value="1"/>
</dbReference>
<dbReference type="Gene3D" id="4.10.830.30">
    <property type="entry name" value="Ribosomal protein L31"/>
    <property type="match status" value="1"/>
</dbReference>
<dbReference type="PROSITE" id="PS01143">
    <property type="entry name" value="RIBOSOMAL_L31"/>
    <property type="match status" value="1"/>
</dbReference>
<evidence type="ECO:0000256" key="5">
    <source>
        <dbReference type="ARBA" id="ARBA00023274"/>
    </source>
</evidence>
<dbReference type="AlphaFoldDB" id="A0A0S7WU26"/>
<dbReference type="GO" id="GO:0005840">
    <property type="term" value="C:ribosome"/>
    <property type="evidence" value="ECO:0007669"/>
    <property type="project" value="UniProtKB-KW"/>
</dbReference>
<dbReference type="GO" id="GO:0046872">
    <property type="term" value="F:metal ion binding"/>
    <property type="evidence" value="ECO:0007669"/>
    <property type="project" value="UniProtKB-KW"/>
</dbReference>
<comment type="similarity">
    <text evidence="1 7">Belongs to the bacterial ribosomal protein bL31 family. Type A subfamily.</text>
</comment>
<dbReference type="STRING" id="1703770.AMJ39_03595"/>
<dbReference type="NCBIfam" id="NF000612">
    <property type="entry name" value="PRK00019.1"/>
    <property type="match status" value="1"/>
</dbReference>
<comment type="function">
    <text evidence="7">Binds the 23S rRNA.</text>
</comment>
<feature type="binding site" evidence="7">
    <location>
        <position position="39"/>
    </location>
    <ligand>
        <name>Zn(2+)</name>
        <dbReference type="ChEBI" id="CHEBI:29105"/>
    </ligand>
</feature>
<dbReference type="Pfam" id="PF01197">
    <property type="entry name" value="Ribosomal_L31"/>
    <property type="match status" value="1"/>
</dbReference>
<evidence type="ECO:0000313" key="10">
    <source>
        <dbReference type="Proteomes" id="UP000052008"/>
    </source>
</evidence>
<evidence type="ECO:0000256" key="2">
    <source>
        <dbReference type="ARBA" id="ARBA00022730"/>
    </source>
</evidence>
<dbReference type="EMBL" id="LIZS01000014">
    <property type="protein sequence ID" value="KPJ53717.1"/>
    <property type="molecule type" value="Genomic_DNA"/>
</dbReference>
<dbReference type="GO" id="GO:1990904">
    <property type="term" value="C:ribonucleoprotein complex"/>
    <property type="evidence" value="ECO:0007669"/>
    <property type="project" value="UniProtKB-KW"/>
</dbReference>
<dbReference type="PRINTS" id="PR01249">
    <property type="entry name" value="RIBOSOMALL31"/>
</dbReference>
<evidence type="ECO:0000256" key="6">
    <source>
        <dbReference type="ARBA" id="ARBA00035687"/>
    </source>
</evidence>
<accession>A0A0S7WU26</accession>
<feature type="compositionally biased region" description="Acidic residues" evidence="8">
    <location>
        <begin position="68"/>
        <end position="78"/>
    </location>
</feature>
<dbReference type="PANTHER" id="PTHR33280">
    <property type="entry name" value="50S RIBOSOMAL PROTEIN L31, CHLOROPLASTIC"/>
    <property type="match status" value="1"/>
</dbReference>
<comment type="caution">
    <text evidence="9">The sequence shown here is derived from an EMBL/GenBank/DDBJ whole genome shotgun (WGS) entry which is preliminary data.</text>
</comment>
<sequence length="105" mass="11857">MKKDIHPKYKSARITCACGNVIETRSTAGDMSVEICSNCHPFFTGKQKLIDTAGRVEKFRRKYGIKEEETEEAPEEAPEEAKEGAEEASEEETEEGAEEEREELE</sequence>
<feature type="binding site" evidence="7">
    <location>
        <position position="36"/>
    </location>
    <ligand>
        <name>Zn(2+)</name>
        <dbReference type="ChEBI" id="CHEBI:29105"/>
    </ligand>
</feature>
<evidence type="ECO:0000256" key="1">
    <source>
        <dbReference type="ARBA" id="ARBA00009296"/>
    </source>
</evidence>
<organism evidence="9 10">
    <name type="scientific">candidate division TA06 bacterium DG_24</name>
    <dbReference type="NCBI Taxonomy" id="1703770"/>
    <lineage>
        <taxon>Bacteria</taxon>
        <taxon>Bacteria division TA06</taxon>
    </lineage>
</organism>
<feature type="binding site" evidence="7">
    <location>
        <position position="16"/>
    </location>
    <ligand>
        <name>Zn(2+)</name>
        <dbReference type="ChEBI" id="CHEBI:29105"/>
    </ligand>
</feature>
<keyword evidence="7" id="KW-0862">Zinc</keyword>
<evidence type="ECO:0000256" key="7">
    <source>
        <dbReference type="HAMAP-Rule" id="MF_00501"/>
    </source>
</evidence>
<evidence type="ECO:0000313" key="9">
    <source>
        <dbReference type="EMBL" id="KPJ53717.1"/>
    </source>
</evidence>
<evidence type="ECO:0000256" key="8">
    <source>
        <dbReference type="SAM" id="MobiDB-lite"/>
    </source>
</evidence>
<evidence type="ECO:0000256" key="4">
    <source>
        <dbReference type="ARBA" id="ARBA00022980"/>
    </source>
</evidence>
<comment type="cofactor">
    <cofactor evidence="7">
        <name>Zn(2+)</name>
        <dbReference type="ChEBI" id="CHEBI:29105"/>
    </cofactor>
    <text evidence="7">Binds 1 zinc ion per subunit.</text>
</comment>
<proteinExistence type="inferred from homology"/>
<dbReference type="PATRIC" id="fig|1703770.3.peg.1533"/>
<dbReference type="NCBIfam" id="TIGR00105">
    <property type="entry name" value="L31"/>
    <property type="match status" value="1"/>
</dbReference>
<dbReference type="HAMAP" id="MF_00501">
    <property type="entry name" value="Ribosomal_bL31_1"/>
    <property type="match status" value="1"/>
</dbReference>
<feature type="region of interest" description="Disordered" evidence="8">
    <location>
        <begin position="62"/>
        <end position="105"/>
    </location>
</feature>
<dbReference type="GO" id="GO:0019843">
    <property type="term" value="F:rRNA binding"/>
    <property type="evidence" value="ECO:0007669"/>
    <property type="project" value="UniProtKB-KW"/>
</dbReference>
<dbReference type="GO" id="GO:0006412">
    <property type="term" value="P:translation"/>
    <property type="evidence" value="ECO:0007669"/>
    <property type="project" value="UniProtKB-UniRule"/>
</dbReference>
<evidence type="ECO:0000256" key="3">
    <source>
        <dbReference type="ARBA" id="ARBA00022884"/>
    </source>
</evidence>
<dbReference type="InterPro" id="IPR034704">
    <property type="entry name" value="Ribosomal_bL28/bL31-like_sf"/>
</dbReference>
<dbReference type="Proteomes" id="UP000052008">
    <property type="component" value="Unassembled WGS sequence"/>
</dbReference>
<protein>
    <recommendedName>
        <fullName evidence="6 7">Large ribosomal subunit protein bL31</fullName>
    </recommendedName>
</protein>
<dbReference type="InterPro" id="IPR042105">
    <property type="entry name" value="Ribosomal_bL31_sf"/>
</dbReference>
<keyword evidence="3 7" id="KW-0694">RNA-binding</keyword>